<dbReference type="GO" id="GO:0005634">
    <property type="term" value="C:nucleus"/>
    <property type="evidence" value="ECO:0007669"/>
    <property type="project" value="UniProtKB-SubCell"/>
</dbReference>
<dbReference type="PANTHER" id="PTHR10170:SF10">
    <property type="entry name" value="HUNTINGTIN"/>
    <property type="match status" value="1"/>
</dbReference>
<evidence type="ECO:0000256" key="9">
    <source>
        <dbReference type="SAM" id="Phobius"/>
    </source>
</evidence>
<dbReference type="InterPro" id="IPR024613">
    <property type="entry name" value="Huntingtin_N_HEAT_rpt-2"/>
</dbReference>
<gene>
    <name evidence="10" type="ORF">EB796_017420</name>
</gene>
<dbReference type="InterPro" id="IPR028426">
    <property type="entry name" value="Huntingtin_fam"/>
</dbReference>
<proteinExistence type="inferred from homology"/>
<evidence type="ECO:0000256" key="3">
    <source>
        <dbReference type="ARBA" id="ARBA00004496"/>
    </source>
</evidence>
<keyword evidence="11" id="KW-1185">Reference proteome</keyword>
<feature type="region of interest" description="Disordered" evidence="8">
    <location>
        <begin position="983"/>
        <end position="1006"/>
    </location>
</feature>
<evidence type="ECO:0000256" key="1">
    <source>
        <dbReference type="ARBA" id="ARBA00002907"/>
    </source>
</evidence>
<name>A0A7J7JDC6_BUGNE</name>
<keyword evidence="9" id="KW-0472">Membrane</keyword>
<dbReference type="AlphaFoldDB" id="A0A7J7JDC6"/>
<comment type="function">
    <text evidence="1">May play a role in microtubule-mediated transport or vesicle function.</text>
</comment>
<comment type="caution">
    <text evidence="10">The sequence shown here is derived from an EMBL/GenBank/DDBJ whole genome shotgun (WGS) entry which is preliminary data.</text>
</comment>
<dbReference type="Proteomes" id="UP000593567">
    <property type="component" value="Unassembled WGS sequence"/>
</dbReference>
<dbReference type="InterPro" id="IPR011989">
    <property type="entry name" value="ARM-like"/>
</dbReference>
<evidence type="ECO:0000313" key="11">
    <source>
        <dbReference type="Proteomes" id="UP000593567"/>
    </source>
</evidence>
<evidence type="ECO:0000313" key="10">
    <source>
        <dbReference type="EMBL" id="KAF6024279.1"/>
    </source>
</evidence>
<sequence length="1032" mass="113318">MGSIDKLIKALDNLKVFQSDGIEEAATSTSKKKNEPENTKEKITNCNILADCMCSPAVRSAAEFPKLLGVVIETLLSYANDKDSDVRMVSDESLNRITRALLDTNLGRLQIEFFKELKKNGPSRCVRSALWRFAELAPMIRLHKRRAFVVNLLSCVTKMAERHEEALQESLMSAMPNIASSLMVSATDAEVKLYIAPFLNNLCSTSAAVRRVASTCATVITLHSRKPFQLFNWLLVQVLDMVLPIMHSSCAENMPIILGCLHCIRHVVPLLDDEKVRVPRTNSTAHQGVPVEPSIKLDTTIMLFELMIHCLQQPHPSVITAALECYQQLLKTPTLPGLVDLLITPGSITTSILAVSYEATLSAKDKNVVKSNSELSIEDTDSNGGLEELQGNLALAPDVDQTDAVPSTAADDGQKEVLEEGEALTGENNSAEESKKDVREESTPSPDSGKSISDVIGSLTDAAQPPILYSVRLICHTFLLTGNTEERLYADRDVRVSIKSLALSCLLYILKFYPQAIEHQLYTSAHCENQPLSDVLLYHHHSDPQIQGMVAQVLGVLIHARVHCAQLINTTSSQGTNAKLSFPTLLFFYFMFTLLFYMVVLESYFNMLMDLLNTESAMTTRLAVSAIKTCINTLLNSQYHQKALTLLEKALQHVNNSYWLVKSELLELVSELDMLPLVYLSGLSMQTKILDEVVLRLLGDSDHRVRQAASTALVALIPGLFHESDHPHQSVLLARATSHLNTLMYPFSSKYPIECPALVHALPSPYHLASDLSDPKAKSHAIQSSLSKVVYRLLDMFAATSLQNTKLGICHALYKLSESYPVTKYPHAWSCAPGVSCGKKSRVPASNLKSNSSTTSSMKSLMLDELRVGTGGGPLTLVMSLLTHSPLSLDLGVHQDLLSLAGNLLSGACLSALKQGQSTPSGTERSWCGIYDRLASPLADKLLVHLIKLLNIFSHVLEDTSLVSSANPKAVLDAAREAITSPIKKRVGNRQDPQASDVPTEPKNAKASPKVFNIDSFLLLFSNNCLFKKNNW</sequence>
<accession>A0A7J7JDC6</accession>
<evidence type="ECO:0000256" key="8">
    <source>
        <dbReference type="SAM" id="MobiDB-lite"/>
    </source>
</evidence>
<comment type="subcellular location">
    <subcellularLocation>
        <location evidence="3">Cytoplasm</location>
    </subcellularLocation>
    <subcellularLocation>
        <location evidence="2">Nucleus</location>
    </subcellularLocation>
</comment>
<keyword evidence="9" id="KW-1133">Transmembrane helix</keyword>
<dbReference type="InterPro" id="IPR048411">
    <property type="entry name" value="Htt_N_HEAT_rpt-1"/>
</dbReference>
<protein>
    <recommendedName>
        <fullName evidence="12">Huntingtin</fullName>
    </recommendedName>
</protein>
<dbReference type="PANTHER" id="PTHR10170">
    <property type="entry name" value="HUNTINGTON DISEASE PROTEIN"/>
    <property type="match status" value="1"/>
</dbReference>
<dbReference type="Pfam" id="PF20926">
    <property type="entry name" value="Htt_N-HEAT_1"/>
    <property type="match status" value="1"/>
</dbReference>
<dbReference type="InterPro" id="IPR000091">
    <property type="entry name" value="Huntingtin"/>
</dbReference>
<dbReference type="OrthoDB" id="10065698at2759"/>
<dbReference type="SUPFAM" id="SSF48371">
    <property type="entry name" value="ARM repeat"/>
    <property type="match status" value="1"/>
</dbReference>
<feature type="transmembrane region" description="Helical" evidence="9">
    <location>
        <begin position="580"/>
        <end position="600"/>
    </location>
</feature>
<keyword evidence="9" id="KW-0812">Transmembrane</keyword>
<keyword evidence="5" id="KW-0963">Cytoplasm</keyword>
<feature type="region of interest" description="Disordered" evidence="8">
    <location>
        <begin position="419"/>
        <end position="454"/>
    </location>
</feature>
<evidence type="ECO:0000256" key="2">
    <source>
        <dbReference type="ARBA" id="ARBA00004123"/>
    </source>
</evidence>
<dbReference type="Gene3D" id="1.25.10.10">
    <property type="entry name" value="Leucine-rich Repeat Variant"/>
    <property type="match status" value="2"/>
</dbReference>
<keyword evidence="6" id="KW-0539">Nucleus</keyword>
<dbReference type="EMBL" id="VXIV02002596">
    <property type="protein sequence ID" value="KAF6024279.1"/>
    <property type="molecule type" value="Genomic_DNA"/>
</dbReference>
<dbReference type="PRINTS" id="PR00375">
    <property type="entry name" value="HUNTINGTIN"/>
</dbReference>
<evidence type="ECO:0000256" key="4">
    <source>
        <dbReference type="ARBA" id="ARBA00007153"/>
    </source>
</evidence>
<feature type="compositionally biased region" description="Basic and acidic residues" evidence="8">
    <location>
        <begin position="432"/>
        <end position="442"/>
    </location>
</feature>
<dbReference type="GO" id="GO:0005737">
    <property type="term" value="C:cytoplasm"/>
    <property type="evidence" value="ECO:0007669"/>
    <property type="project" value="UniProtKB-SubCell"/>
</dbReference>
<evidence type="ECO:0000256" key="6">
    <source>
        <dbReference type="ARBA" id="ARBA00023242"/>
    </source>
</evidence>
<organism evidence="10 11">
    <name type="scientific">Bugula neritina</name>
    <name type="common">Brown bryozoan</name>
    <name type="synonym">Sertularia neritina</name>
    <dbReference type="NCBI Taxonomy" id="10212"/>
    <lineage>
        <taxon>Eukaryota</taxon>
        <taxon>Metazoa</taxon>
        <taxon>Spiralia</taxon>
        <taxon>Lophotrochozoa</taxon>
        <taxon>Bryozoa</taxon>
        <taxon>Gymnolaemata</taxon>
        <taxon>Cheilostomatida</taxon>
        <taxon>Flustrina</taxon>
        <taxon>Buguloidea</taxon>
        <taxon>Bugulidae</taxon>
        <taxon>Bugula</taxon>
    </lineage>
</organism>
<reference evidence="10" key="1">
    <citation type="submission" date="2020-06" db="EMBL/GenBank/DDBJ databases">
        <title>Draft genome of Bugula neritina, a colonial animal packing powerful symbionts and potential medicines.</title>
        <authorList>
            <person name="Rayko M."/>
        </authorList>
    </citation>
    <scope>NUCLEOTIDE SEQUENCE [LARGE SCALE GENOMIC DNA]</scope>
    <source>
        <strain evidence="10">Kwan_BN1</strain>
    </source>
</reference>
<dbReference type="PROSITE" id="PS50077">
    <property type="entry name" value="HEAT_REPEAT"/>
    <property type="match status" value="1"/>
</dbReference>
<evidence type="ECO:0000256" key="5">
    <source>
        <dbReference type="ARBA" id="ARBA00022490"/>
    </source>
</evidence>
<evidence type="ECO:0008006" key="12">
    <source>
        <dbReference type="Google" id="ProtNLM"/>
    </source>
</evidence>
<dbReference type="InterPro" id="IPR016024">
    <property type="entry name" value="ARM-type_fold"/>
</dbReference>
<dbReference type="Pfam" id="PF12372">
    <property type="entry name" value="Htt_N-HEAT"/>
    <property type="match status" value="1"/>
</dbReference>
<feature type="repeat" description="HEAT" evidence="7">
    <location>
        <begin position="71"/>
        <end position="109"/>
    </location>
</feature>
<evidence type="ECO:0000256" key="7">
    <source>
        <dbReference type="PROSITE-ProRule" id="PRU00103"/>
    </source>
</evidence>
<comment type="similarity">
    <text evidence="4">Belongs to the huntingtin family.</text>
</comment>
<dbReference type="InterPro" id="IPR021133">
    <property type="entry name" value="HEAT_type_2"/>
</dbReference>